<name>H0F112_9BURK</name>
<dbReference type="InterPro" id="IPR003018">
    <property type="entry name" value="GAF"/>
</dbReference>
<protein>
    <recommendedName>
        <fullName evidence="2">GAF domain-containing protein</fullName>
    </recommendedName>
</protein>
<dbReference type="Gene3D" id="3.30.450.40">
    <property type="match status" value="1"/>
</dbReference>
<dbReference type="AlphaFoldDB" id="H0F112"/>
<dbReference type="InterPro" id="IPR042070">
    <property type="entry name" value="PucR_C-HTH_sf"/>
</dbReference>
<proteinExistence type="predicted"/>
<evidence type="ECO:0000259" key="2">
    <source>
        <dbReference type="SMART" id="SM00065"/>
    </source>
</evidence>
<dbReference type="SUPFAM" id="SSF55781">
    <property type="entry name" value="GAF domain-like"/>
    <property type="match status" value="1"/>
</dbReference>
<sequence length="663" mass="72153">MPATRDAMAIQAELLSMLERSASARDYDQMLERAEASVGDPALRTMLASSIRAAAAICEQQNQQQRREKSLLVVLESVNDLTAIRDLELVLGAIVRRARQIFASDIGYLTNFDRVRNDFYIRATDGAISERFKNVRVPPDHGICGHVLKHKTPYHCSNYLTDAGFAHDNGIDLAIKDEGVQSLLGAPLMVGNHCIGVLCICDREPRHHAPWEIAMLSTLAAQAAIAMENARLFQEAQVALQRASEANASLHRQATEIEAAAQAQEQMTKLVASGCSVLDLLNMVAARLGGHIALLDEAERPILRTAACDRLDSLLQDTRVQDAVHQALSACRRTGRSHEVDCAADIHVRATALMGADRLLGALLIASDGPMTPTQVRTFERSGLVAGVVLLSQERSELAASSASAATIRALVSWQQESLSVLQSRASPLGLNLSEPLRMAVMSVEERNIEYALRRVRAHIPRGALLENVEGFLVAICADSAFESLERTLHETLLADERLTALGVASATLPRADALPNCFKSLKRGIDILKALGRTRELAAEAGLSMYSLLFEQRQVADVSGFIDAAVGKLVAHDRRRNTGLAETLLAYLEHAQNAKSTADHLQIHVNTLRQRLETVDGMLSGWREEGRFLELHVALRLHRLRRGLPGSTADGNAKEANGADAG</sequence>
<dbReference type="PATRIC" id="fig|477184.5.peg.434"/>
<dbReference type="SMART" id="SM00065">
    <property type="entry name" value="GAF"/>
    <property type="match status" value="1"/>
</dbReference>
<gene>
    <name evidence="3" type="ORF">KYC_02219</name>
</gene>
<keyword evidence="1" id="KW-0175">Coiled coil</keyword>
<feature type="coiled-coil region" evidence="1">
    <location>
        <begin position="233"/>
        <end position="260"/>
    </location>
</feature>
<feature type="domain" description="GAF" evidence="2">
    <location>
        <begin position="86"/>
        <end position="237"/>
    </location>
</feature>
<evidence type="ECO:0000313" key="4">
    <source>
        <dbReference type="Proteomes" id="UP000003113"/>
    </source>
</evidence>
<dbReference type="EMBL" id="AGUF01000010">
    <property type="protein sequence ID" value="EHK68050.1"/>
    <property type="molecule type" value="Genomic_DNA"/>
</dbReference>
<dbReference type="InterPro" id="IPR051448">
    <property type="entry name" value="CdaR-like_regulators"/>
</dbReference>
<organism evidence="3 4">
    <name type="scientific">Achromobacter arsenitoxydans SY8</name>
    <dbReference type="NCBI Taxonomy" id="477184"/>
    <lineage>
        <taxon>Bacteria</taxon>
        <taxon>Pseudomonadati</taxon>
        <taxon>Pseudomonadota</taxon>
        <taxon>Betaproteobacteria</taxon>
        <taxon>Burkholderiales</taxon>
        <taxon>Alcaligenaceae</taxon>
        <taxon>Achromobacter</taxon>
    </lineage>
</organism>
<evidence type="ECO:0000256" key="1">
    <source>
        <dbReference type="SAM" id="Coils"/>
    </source>
</evidence>
<dbReference type="STRING" id="477184.KYC_02219"/>
<dbReference type="Proteomes" id="UP000003113">
    <property type="component" value="Unassembled WGS sequence"/>
</dbReference>
<accession>H0F112</accession>
<dbReference type="Pfam" id="PF01590">
    <property type="entry name" value="GAF"/>
    <property type="match status" value="1"/>
</dbReference>
<keyword evidence="4" id="KW-1185">Reference proteome</keyword>
<dbReference type="eggNOG" id="COG2508">
    <property type="taxonomic scope" value="Bacteria"/>
</dbReference>
<dbReference type="Gene3D" id="1.10.10.2840">
    <property type="entry name" value="PucR C-terminal helix-turn-helix domain"/>
    <property type="match status" value="1"/>
</dbReference>
<dbReference type="eggNOG" id="COG2203">
    <property type="taxonomic scope" value="Bacteria"/>
</dbReference>
<evidence type="ECO:0000313" key="3">
    <source>
        <dbReference type="EMBL" id="EHK68050.1"/>
    </source>
</evidence>
<dbReference type="Pfam" id="PF13556">
    <property type="entry name" value="HTH_30"/>
    <property type="match status" value="1"/>
</dbReference>
<comment type="caution">
    <text evidence="3">The sequence shown here is derived from an EMBL/GenBank/DDBJ whole genome shotgun (WGS) entry which is preliminary data.</text>
</comment>
<dbReference type="PANTHER" id="PTHR33744">
    <property type="entry name" value="CARBOHYDRATE DIACID REGULATOR"/>
    <property type="match status" value="1"/>
</dbReference>
<reference evidence="3 4" key="1">
    <citation type="journal article" date="2012" name="J. Bacteriol.">
        <title>Genome sequence of the highly efficient arsenite-oxidizing bacterium Achromobacter arsenitoxydans SY8.</title>
        <authorList>
            <person name="Li X."/>
            <person name="Hu Y."/>
            <person name="Gong J."/>
            <person name="Lin Y."/>
            <person name="Johnstone L."/>
            <person name="Rensing C."/>
            <person name="Wang G."/>
        </authorList>
    </citation>
    <scope>NUCLEOTIDE SEQUENCE [LARGE SCALE GENOMIC DNA]</scope>
    <source>
        <strain evidence="3 4">SY8</strain>
    </source>
</reference>
<dbReference type="PANTHER" id="PTHR33744:SF1">
    <property type="entry name" value="DNA-BINDING TRANSCRIPTIONAL ACTIVATOR ADER"/>
    <property type="match status" value="1"/>
</dbReference>
<dbReference type="InterPro" id="IPR025736">
    <property type="entry name" value="PucR_C-HTH_dom"/>
</dbReference>
<dbReference type="InterPro" id="IPR029016">
    <property type="entry name" value="GAF-like_dom_sf"/>
</dbReference>